<dbReference type="RefSeq" id="WP_048267545.1">
    <property type="nucleotide sequence ID" value="NZ_UJZG01000002.1"/>
</dbReference>
<reference evidence="2 3" key="1">
    <citation type="submission" date="2018-08" db="EMBL/GenBank/DDBJ databases">
        <authorList>
            <consortium name="Pathogen Informatics"/>
        </authorList>
    </citation>
    <scope>NUCLEOTIDE SEQUENCE [LARGE SCALE GENOMIC DNA]</scope>
    <source>
        <strain evidence="2 3">EuSCAPE_IT371</strain>
    </source>
</reference>
<dbReference type="Proteomes" id="UP000257712">
    <property type="component" value="Unassembled WGS sequence"/>
</dbReference>
<gene>
    <name evidence="2" type="ORF">SAMEA3538780_01036</name>
</gene>
<dbReference type="CDD" id="cd00085">
    <property type="entry name" value="HNHc"/>
    <property type="match status" value="1"/>
</dbReference>
<dbReference type="InterPro" id="IPR052892">
    <property type="entry name" value="NA-targeting_endonuclease"/>
</dbReference>
<dbReference type="PANTHER" id="PTHR33877">
    <property type="entry name" value="SLL1193 PROTEIN"/>
    <property type="match status" value="1"/>
</dbReference>
<name>A0A8B4TR25_9ENTR</name>
<protein>
    <submittedName>
        <fullName evidence="2">HNH endonuclease</fullName>
    </submittedName>
</protein>
<dbReference type="EMBL" id="UJZG01000002">
    <property type="protein sequence ID" value="SXD90002.1"/>
    <property type="molecule type" value="Genomic_DNA"/>
</dbReference>
<sequence length="115" mass="13189">MTRQFSMQKRISVFTRASGKCAYCGHALSIERMHIDHIKPKKCGGNNDLSNLNCSCGPCNTAKGDRDLEDYRLQVMIKKSAFIDVITFKQWRDLNERGVLINLPTHLFHFEVESL</sequence>
<accession>A0A8B4TR25</accession>
<dbReference type="AlphaFoldDB" id="A0A8B4TR25"/>
<evidence type="ECO:0000313" key="3">
    <source>
        <dbReference type="Proteomes" id="UP000257712"/>
    </source>
</evidence>
<dbReference type="InterPro" id="IPR003615">
    <property type="entry name" value="HNH_nuc"/>
</dbReference>
<dbReference type="PANTHER" id="PTHR33877:SF2">
    <property type="entry name" value="OS07G0170200 PROTEIN"/>
    <property type="match status" value="1"/>
</dbReference>
<proteinExistence type="predicted"/>
<dbReference type="Gene3D" id="1.10.30.50">
    <property type="match status" value="1"/>
</dbReference>
<comment type="caution">
    <text evidence="2">The sequence shown here is derived from an EMBL/GenBank/DDBJ whole genome shotgun (WGS) entry which is preliminary data.</text>
</comment>
<feature type="domain" description="HNH nuclease" evidence="1">
    <location>
        <begin position="8"/>
        <end position="61"/>
    </location>
</feature>
<dbReference type="Pfam" id="PF01844">
    <property type="entry name" value="HNH"/>
    <property type="match status" value="1"/>
</dbReference>
<organism evidence="2 3">
    <name type="scientific">Klebsiella quasivariicola</name>
    <dbReference type="NCBI Taxonomy" id="2026240"/>
    <lineage>
        <taxon>Bacteria</taxon>
        <taxon>Pseudomonadati</taxon>
        <taxon>Pseudomonadota</taxon>
        <taxon>Gammaproteobacteria</taxon>
        <taxon>Enterobacterales</taxon>
        <taxon>Enterobacteriaceae</taxon>
        <taxon>Klebsiella/Raoultella group</taxon>
        <taxon>Klebsiella</taxon>
        <taxon>Klebsiella pneumoniae complex</taxon>
    </lineage>
</organism>
<dbReference type="GO" id="GO:0008270">
    <property type="term" value="F:zinc ion binding"/>
    <property type="evidence" value="ECO:0007669"/>
    <property type="project" value="InterPro"/>
</dbReference>
<evidence type="ECO:0000313" key="2">
    <source>
        <dbReference type="EMBL" id="SXD90002.1"/>
    </source>
</evidence>
<evidence type="ECO:0000259" key="1">
    <source>
        <dbReference type="SMART" id="SM00507"/>
    </source>
</evidence>
<dbReference type="SMART" id="SM00507">
    <property type="entry name" value="HNHc"/>
    <property type="match status" value="1"/>
</dbReference>
<keyword evidence="2" id="KW-0255">Endonuclease</keyword>
<keyword evidence="2" id="KW-0378">Hydrolase</keyword>
<dbReference type="GO" id="GO:0004519">
    <property type="term" value="F:endonuclease activity"/>
    <property type="evidence" value="ECO:0007669"/>
    <property type="project" value="UniProtKB-KW"/>
</dbReference>
<dbReference type="GO" id="GO:0003676">
    <property type="term" value="F:nucleic acid binding"/>
    <property type="evidence" value="ECO:0007669"/>
    <property type="project" value="InterPro"/>
</dbReference>
<dbReference type="InterPro" id="IPR002711">
    <property type="entry name" value="HNH"/>
</dbReference>
<keyword evidence="2" id="KW-0540">Nuclease</keyword>